<reference evidence="1 2" key="1">
    <citation type="submission" date="2018-07" db="EMBL/GenBank/DDBJ databases">
        <authorList>
            <person name="Quirk P.G."/>
            <person name="Krulwich T.A."/>
        </authorList>
    </citation>
    <scope>NUCLEOTIDE SEQUENCE [LARGE SCALE GENOMIC DNA]</scope>
    <source>
        <strain evidence="1 2">CC-BB4</strain>
    </source>
</reference>
<proteinExistence type="predicted"/>
<dbReference type="InterPro" id="IPR010486">
    <property type="entry name" value="HNS-dep_expression_A/B"/>
</dbReference>
<protein>
    <submittedName>
        <fullName evidence="1">Uncharacterized protein</fullName>
    </submittedName>
</protein>
<evidence type="ECO:0000313" key="2">
    <source>
        <dbReference type="Proteomes" id="UP000254889"/>
    </source>
</evidence>
<dbReference type="Pfam" id="PF06411">
    <property type="entry name" value="HdeA"/>
    <property type="match status" value="1"/>
</dbReference>
<dbReference type="OrthoDB" id="8020410at2"/>
<dbReference type="Proteomes" id="UP000254889">
    <property type="component" value="Chromosome"/>
</dbReference>
<dbReference type="EMBL" id="CP031417">
    <property type="protein sequence ID" value="AXK83884.1"/>
    <property type="molecule type" value="Genomic_DNA"/>
</dbReference>
<organism evidence="1 2">
    <name type="scientific">Pseudolabrys taiwanensis</name>
    <dbReference type="NCBI Taxonomy" id="331696"/>
    <lineage>
        <taxon>Bacteria</taxon>
        <taxon>Pseudomonadati</taxon>
        <taxon>Pseudomonadota</taxon>
        <taxon>Alphaproteobacteria</taxon>
        <taxon>Hyphomicrobiales</taxon>
        <taxon>Xanthobacteraceae</taxon>
        <taxon>Pseudolabrys</taxon>
    </lineage>
</organism>
<accession>A0A346A3Y7</accession>
<dbReference type="AlphaFoldDB" id="A0A346A3Y7"/>
<evidence type="ECO:0000313" key="1">
    <source>
        <dbReference type="EMBL" id="AXK83884.1"/>
    </source>
</evidence>
<dbReference type="KEGG" id="ptaw:DW352_06120"/>
<gene>
    <name evidence="1" type="ORF">DW352_06120</name>
</gene>
<name>A0A346A3Y7_9HYPH</name>
<sequence>MNVVSELEQQCPANLVPAAQTAIDVAKYADAKGDIDAQTLTCGQLADASQEDAAFLGTWYVGWYNGQAKKAALNIAATKAAIPKLIVYCKANQDRTVAMAIEDVLKKAPR</sequence>
<keyword evidence="2" id="KW-1185">Reference proteome</keyword>